<organism evidence="2 3">
    <name type="scientific">Acinetobacter phage vB_AbaM_B09_Aci05</name>
    <dbReference type="NCBI Taxonomy" id="2315458"/>
    <lineage>
        <taxon>Viruses</taxon>
        <taxon>Duplodnaviria</taxon>
        <taxon>Heunggongvirae</taxon>
        <taxon>Uroviricota</taxon>
        <taxon>Caudoviricetes</taxon>
        <taxon>Saclayvirus</taxon>
        <taxon>Saclayvirus Aci05</taxon>
    </lineage>
</organism>
<evidence type="ECO:0000256" key="1">
    <source>
        <dbReference type="SAM" id="Phobius"/>
    </source>
</evidence>
<dbReference type="Proteomes" id="UP000269940">
    <property type="component" value="Segment"/>
</dbReference>
<accession>A0A386KDR7</accession>
<protein>
    <submittedName>
        <fullName evidence="2">Uncharacterized protein</fullName>
    </submittedName>
</protein>
<reference evidence="2 3" key="1">
    <citation type="submission" date="2018-08" db="EMBL/GenBank/DDBJ databases">
        <title>Complete genome sequence of five Acinetobacter baumannii phages from Abidjan, Cote d'Ivoire.</title>
        <authorList>
            <person name="Essoh C."/>
            <person name="Vernadet J.-P."/>
            <person name="Vergnaud G."/>
            <person name="Resch G."/>
            <person name="Pourcel C."/>
        </authorList>
    </citation>
    <scope>NUCLEOTIDE SEQUENCE [LARGE SCALE GENOMIC DNA]</scope>
</reference>
<proteinExistence type="predicted"/>
<name>A0A386KDR7_9CAUD</name>
<keyword evidence="1" id="KW-0812">Transmembrane</keyword>
<dbReference type="EMBL" id="MH746814">
    <property type="protein sequence ID" value="AYD82444.1"/>
    <property type="molecule type" value="Genomic_DNA"/>
</dbReference>
<sequence>MDTMIEYFFHGLLVAVVLYYATKMTLFMIQAQIDSYKFQKNLKETERKQAEYENSIECKLINKYLSEK</sequence>
<keyword evidence="1" id="KW-0472">Membrane</keyword>
<evidence type="ECO:0000313" key="2">
    <source>
        <dbReference type="EMBL" id="AYD82444.1"/>
    </source>
</evidence>
<keyword evidence="1" id="KW-1133">Transmembrane helix</keyword>
<gene>
    <name evidence="2" type="ORF">Aci05_131</name>
</gene>
<keyword evidence="3" id="KW-1185">Reference proteome</keyword>
<evidence type="ECO:0000313" key="3">
    <source>
        <dbReference type="Proteomes" id="UP000269940"/>
    </source>
</evidence>
<feature type="transmembrane region" description="Helical" evidence="1">
    <location>
        <begin position="7"/>
        <end position="29"/>
    </location>
</feature>